<dbReference type="InParanoid" id="B6IF22"/>
<proteinExistence type="predicted"/>
<evidence type="ECO:0000313" key="2">
    <source>
        <dbReference type="Proteomes" id="UP000008549"/>
    </source>
</evidence>
<reference evidence="1 2" key="2">
    <citation type="journal article" date="2011" name="PLoS Genet.">
        <title>Caenorhabditis briggsae recombinant inbred line genotypes reveal inter-strain incompatibility and the evolution of recombination.</title>
        <authorList>
            <person name="Ross J.A."/>
            <person name="Koboldt D.C."/>
            <person name="Staisch J.E."/>
            <person name="Chamberlin H.M."/>
            <person name="Gupta B.P."/>
            <person name="Miller R.D."/>
            <person name="Baird S.E."/>
            <person name="Haag E.S."/>
        </authorList>
    </citation>
    <scope>NUCLEOTIDE SEQUENCE [LARGE SCALE GENOMIC DNA]</scope>
    <source>
        <strain evidence="1 2">AF16</strain>
    </source>
</reference>
<protein>
    <submittedName>
        <fullName evidence="1">Protein CBG27507</fullName>
    </submittedName>
</protein>
<accession>B6IF22</accession>
<dbReference type="Proteomes" id="UP000008549">
    <property type="component" value="Unassembled WGS sequence"/>
</dbReference>
<name>B6IF22_CAEBR</name>
<dbReference type="GeneID" id="68918958"/>
<evidence type="ECO:0000313" key="1">
    <source>
        <dbReference type="EMBL" id="CAR98502.1"/>
    </source>
</evidence>
<reference evidence="1 2" key="1">
    <citation type="journal article" date="2003" name="PLoS Biol.">
        <title>The genome sequence of Caenorhabditis briggsae: a platform for comparative genomics.</title>
        <authorList>
            <person name="Stein L.D."/>
            <person name="Bao Z."/>
            <person name="Blasiar D."/>
            <person name="Blumenthal T."/>
            <person name="Brent M.R."/>
            <person name="Chen N."/>
            <person name="Chinwalla A."/>
            <person name="Clarke L."/>
            <person name="Clee C."/>
            <person name="Coghlan A."/>
            <person name="Coulson A."/>
            <person name="D'Eustachio P."/>
            <person name="Fitch D.H."/>
            <person name="Fulton L.A."/>
            <person name="Fulton R.E."/>
            <person name="Griffiths-Jones S."/>
            <person name="Harris T.W."/>
            <person name="Hillier L.W."/>
            <person name="Kamath R."/>
            <person name="Kuwabara P.E."/>
            <person name="Mardis E.R."/>
            <person name="Marra M.A."/>
            <person name="Miner T.L."/>
            <person name="Minx P."/>
            <person name="Mullikin J.C."/>
            <person name="Plumb R.W."/>
            <person name="Rogers J."/>
            <person name="Schein J.E."/>
            <person name="Sohrmann M."/>
            <person name="Spieth J."/>
            <person name="Stajich J.E."/>
            <person name="Wei C."/>
            <person name="Willey D."/>
            <person name="Wilson R.K."/>
            <person name="Durbin R."/>
            <person name="Waterston R.H."/>
        </authorList>
    </citation>
    <scope>NUCLEOTIDE SEQUENCE [LARGE SCALE GENOMIC DNA]</scope>
    <source>
        <strain evidence="1 2">AF16</strain>
    </source>
</reference>
<dbReference type="EMBL" id="HE601451">
    <property type="protein sequence ID" value="CAR98502.1"/>
    <property type="molecule type" value="Genomic_DNA"/>
</dbReference>
<dbReference type="RefSeq" id="XP_045098074.1">
    <property type="nucleotide sequence ID" value="XM_045239077.1"/>
</dbReference>
<sequence>MNGFHPFLILSPSISNYKLRH</sequence>
<dbReference type="HOGENOM" id="CLU_3426976_0_0_1"/>
<keyword evidence="2" id="KW-1185">Reference proteome</keyword>
<dbReference type="KEGG" id="cbr:CBG_27507"/>
<gene>
    <name evidence="1" type="ORF">CBG27507</name>
    <name evidence="1" type="ORF">CBG_27507</name>
</gene>
<organism evidence="1 2">
    <name type="scientific">Caenorhabditis briggsae</name>
    <dbReference type="NCBI Taxonomy" id="6238"/>
    <lineage>
        <taxon>Eukaryota</taxon>
        <taxon>Metazoa</taxon>
        <taxon>Ecdysozoa</taxon>
        <taxon>Nematoda</taxon>
        <taxon>Chromadorea</taxon>
        <taxon>Rhabditida</taxon>
        <taxon>Rhabditina</taxon>
        <taxon>Rhabditomorpha</taxon>
        <taxon>Rhabditoidea</taxon>
        <taxon>Rhabditidae</taxon>
        <taxon>Peloderinae</taxon>
        <taxon>Caenorhabditis</taxon>
    </lineage>
</organism>
<dbReference type="AlphaFoldDB" id="B6IF22"/>
<dbReference type="CTD" id="68918958"/>